<keyword evidence="1" id="KW-0472">Membrane</keyword>
<organism evidence="2 3">
    <name type="scientific">Trichophyton equinum (strain ATCC MYA-4606 / CBS 127.97)</name>
    <name type="common">Horse ringworm fungus</name>
    <dbReference type="NCBI Taxonomy" id="559882"/>
    <lineage>
        <taxon>Eukaryota</taxon>
        <taxon>Fungi</taxon>
        <taxon>Dikarya</taxon>
        <taxon>Ascomycota</taxon>
        <taxon>Pezizomycotina</taxon>
        <taxon>Eurotiomycetes</taxon>
        <taxon>Eurotiomycetidae</taxon>
        <taxon>Onygenales</taxon>
        <taxon>Arthrodermataceae</taxon>
        <taxon>Trichophyton</taxon>
    </lineage>
</organism>
<evidence type="ECO:0000256" key="1">
    <source>
        <dbReference type="SAM" id="Phobius"/>
    </source>
</evidence>
<dbReference type="HOGENOM" id="CLU_009663_0_0_1"/>
<feature type="transmembrane region" description="Helical" evidence="1">
    <location>
        <begin position="86"/>
        <end position="109"/>
    </location>
</feature>
<keyword evidence="1" id="KW-1133">Transmembrane helix</keyword>
<dbReference type="VEuPathDB" id="FungiDB:TEQG_04118"/>
<feature type="transmembrane region" description="Helical" evidence="1">
    <location>
        <begin position="724"/>
        <end position="750"/>
    </location>
</feature>
<dbReference type="OrthoDB" id="3034003at2759"/>
<feature type="transmembrane region" description="Helical" evidence="1">
    <location>
        <begin position="12"/>
        <end position="39"/>
    </location>
</feature>
<keyword evidence="1" id="KW-0812">Transmembrane</keyword>
<gene>
    <name evidence="2" type="ORF">TEQG_04118</name>
</gene>
<keyword evidence="3" id="KW-1185">Reference proteome</keyword>
<protein>
    <submittedName>
        <fullName evidence="2">Uncharacterized protein</fullName>
    </submittedName>
</protein>
<accession>F2PT82</accession>
<dbReference type="AlphaFoldDB" id="F2PT82"/>
<evidence type="ECO:0000313" key="3">
    <source>
        <dbReference type="Proteomes" id="UP000009169"/>
    </source>
</evidence>
<reference evidence="3" key="1">
    <citation type="journal article" date="2012" name="MBio">
        <title>Comparative genome analysis of Trichophyton rubrum and related dermatophytes reveals candidate genes involved in infection.</title>
        <authorList>
            <person name="Martinez D.A."/>
            <person name="Oliver B.G."/>
            <person name="Graeser Y."/>
            <person name="Goldberg J.M."/>
            <person name="Li W."/>
            <person name="Martinez-Rossi N.M."/>
            <person name="Monod M."/>
            <person name="Shelest E."/>
            <person name="Barton R.C."/>
            <person name="Birch E."/>
            <person name="Brakhage A.A."/>
            <person name="Chen Z."/>
            <person name="Gurr S.J."/>
            <person name="Heiman D."/>
            <person name="Heitman J."/>
            <person name="Kosti I."/>
            <person name="Rossi A."/>
            <person name="Saif S."/>
            <person name="Samalova M."/>
            <person name="Saunders C.W."/>
            <person name="Shea T."/>
            <person name="Summerbell R.C."/>
            <person name="Xu J."/>
            <person name="Young S."/>
            <person name="Zeng Q."/>
            <person name="Birren B.W."/>
            <person name="Cuomo C.A."/>
            <person name="White T.C."/>
        </authorList>
    </citation>
    <scope>NUCLEOTIDE SEQUENCE [LARGE SCALE GENOMIC DNA]</scope>
    <source>
        <strain evidence="3">ATCC MYA-4606 / CBS 127.97</strain>
    </source>
</reference>
<dbReference type="EMBL" id="DS995737">
    <property type="protein sequence ID" value="EGE05100.1"/>
    <property type="molecule type" value="Genomic_DNA"/>
</dbReference>
<dbReference type="eggNOG" id="ENOG502RYID">
    <property type="taxonomic scope" value="Eukaryota"/>
</dbReference>
<dbReference type="Proteomes" id="UP000009169">
    <property type="component" value="Unassembled WGS sequence"/>
</dbReference>
<sequence>MVQLGELTVGSVSGMIAAAIFFVQVAVPLALPLILLGLLTERNSSITLSAASWSVAGRFFHSSLWPRILNSDSASTTGLPRSVLSITWLSTLTTLLFGITAIVTPLGLYEGVSPRKDTKLVDFHYVKDTSPIGYGTPARGDVRFSRICGGFTPQVCPHSNGNLTSFQNSTGEYVSGDWYDTRVPQHVIDIFQSGLSSQQSSVSSIFDIQWRSYTYSTIEDRPDSLVIDNGTRYPVGAFRQISSLVLNDRIEAVEGLVVDTKNGGIGFRNHTAPPVEPFGSSWSEDLLFIVPETQCVNTNLTLDFSIPLKRSESFGNQVANLVLTDRGGFTNIIQKYPYWDRNDSQRNPDLWNRAYKAAWINNVWSMAFMNVTNFRNESDPKSKAFSYLDSFVGKKFPLQNNGSSLSSLVIEPDSLITNSFFGYYLMGTDMGVNGTRLSSLNVTTPDKPPLFSNPWKIDSSNFSSANLLCTGLGGRDLANITNIAARCGLQYGAPQRVGAGESLIFEPGSSWTVPMYSCVSTIKAVIKTVDFRFNGTEDNLSSLTVTGVREKEYPNEESKPLWAVEDTTMPLRDVRSLWGLVTPESVKGDKNISTVRKESLYLPGGDSSSLGSVDYQNLPGLNFHSDALGVAYGDGASDLSENYNGKNQLALYRLWQELSRNASTVGKIKDLIWTDVALNAVTGTRSISPDGYNKQALGKRDGGQTGKANRIPVTIYERRVHYKYGYGVVAFISLVLIAAVFSLLTLLCALRRTGFSKARKYLDETSVGRILAARTTGSPGIQRAPTNTWVKTAGKAPITLGSSQPPSNGPNTPTIIYPGGSALAASADKIEQSSYLLNN</sequence>
<name>F2PT82_TRIEC</name>
<proteinExistence type="predicted"/>
<evidence type="ECO:0000313" key="2">
    <source>
        <dbReference type="EMBL" id="EGE05100.1"/>
    </source>
</evidence>